<evidence type="ECO:0000313" key="3">
    <source>
        <dbReference type="Proteomes" id="UP000321083"/>
    </source>
</evidence>
<accession>A0A5C6M8Y6</accession>
<dbReference type="Proteomes" id="UP000321083">
    <property type="component" value="Unassembled WGS sequence"/>
</dbReference>
<dbReference type="EMBL" id="SRHE01000263">
    <property type="protein sequence ID" value="TWW09484.1"/>
    <property type="molecule type" value="Genomic_DNA"/>
</dbReference>
<evidence type="ECO:0000256" key="1">
    <source>
        <dbReference type="SAM" id="MobiDB-lite"/>
    </source>
</evidence>
<evidence type="ECO:0008006" key="4">
    <source>
        <dbReference type="Google" id="ProtNLM"/>
    </source>
</evidence>
<dbReference type="InterPro" id="IPR036465">
    <property type="entry name" value="vWFA_dom_sf"/>
</dbReference>
<reference evidence="2 3" key="1">
    <citation type="submission" date="2019-08" db="EMBL/GenBank/DDBJ databases">
        <title>100 year-old enigma solved: identification of Planctomyces bekefii, the type genus and species of the phylum Planctomycetes.</title>
        <authorList>
            <person name="Svetlana D.N."/>
            <person name="Overmann J."/>
        </authorList>
    </citation>
    <scope>NUCLEOTIDE SEQUENCE [LARGE SCALE GENOMIC DNA]</scope>
    <source>
        <strain evidence="2">Phe10_nw2017</strain>
    </source>
</reference>
<gene>
    <name evidence="2" type="ORF">E3A20_13880</name>
</gene>
<evidence type="ECO:0000313" key="2">
    <source>
        <dbReference type="EMBL" id="TWW09484.1"/>
    </source>
</evidence>
<proteinExistence type="predicted"/>
<feature type="non-terminal residue" evidence="2">
    <location>
        <position position="572"/>
    </location>
</feature>
<dbReference type="AlphaFoldDB" id="A0A5C6M8Y6"/>
<reference evidence="2 3" key="2">
    <citation type="submission" date="2019-08" db="EMBL/GenBank/DDBJ databases">
        <authorList>
            <person name="Henke P."/>
        </authorList>
    </citation>
    <scope>NUCLEOTIDE SEQUENCE [LARGE SCALE GENOMIC DNA]</scope>
    <source>
        <strain evidence="2">Phe10_nw2017</strain>
    </source>
</reference>
<dbReference type="Gene3D" id="3.40.50.410">
    <property type="entry name" value="von Willebrand factor, type A domain"/>
    <property type="match status" value="1"/>
</dbReference>
<dbReference type="SUPFAM" id="SSF53300">
    <property type="entry name" value="vWA-like"/>
    <property type="match status" value="1"/>
</dbReference>
<name>A0A5C6M8Y6_9PLAN</name>
<sequence length="572" mass="61280">MEANAGRIQPGEDSVVGDLEYHDSIPGSETSSSESATQEHDFGAEEVTLAPGKEPAPSVRKTMSRELTFPAQALGEGLLLKSLESSKITTQITMARAYSPVRREVVQVIRPKALDRFEQGNSGAKETQLFEQVIDRPVDIVLVIDNSGSMSQEQKNMASKLSPLLNFIQDSDWQIGVVTTDPSQGCQRGLIKKGDANAATAFSKAVTAGTSGTGNERGVLQAVSSLAGTCLPSPWIRSNSTVAVLIVSDEDNCSANGVDCPGKDYGKADYLFNYLASIREPGKNARVYGIYWSPTEARTSCSTGGNQAVQYSSLVERTSGTWGSICASDYTPTLTAISKDIRTVLNSKFTLSYAPVAGSVSVFVDEAPYAGSVTVTGKVVELTPAPSAGAKVRVDYRHDSTPILSSFSLRYPADPKGLEVMLEGAKVDSSDYRLSADHQSIEWNVPPPEYARIEVSYTRSDKVLPQIFDMGEPVRPASMVVSVNGQDWSGFRLDQSRVVMDSPPPDGSAVVFAYQAIGDPVLNYPFSPRGISQATAPKGLEVIEGLEVKDSATGLPLPFNYSQGNLIFLPAD</sequence>
<keyword evidence="3" id="KW-1185">Reference proteome</keyword>
<feature type="region of interest" description="Disordered" evidence="1">
    <location>
        <begin position="1"/>
        <end position="61"/>
    </location>
</feature>
<comment type="caution">
    <text evidence="2">The sequence shown here is derived from an EMBL/GenBank/DDBJ whole genome shotgun (WGS) entry which is preliminary data.</text>
</comment>
<protein>
    <recommendedName>
        <fullName evidence="4">VWFA domain-containing protein</fullName>
    </recommendedName>
</protein>
<organism evidence="2 3">
    <name type="scientific">Planctomyces bekefii</name>
    <dbReference type="NCBI Taxonomy" id="1653850"/>
    <lineage>
        <taxon>Bacteria</taxon>
        <taxon>Pseudomonadati</taxon>
        <taxon>Planctomycetota</taxon>
        <taxon>Planctomycetia</taxon>
        <taxon>Planctomycetales</taxon>
        <taxon>Planctomycetaceae</taxon>
        <taxon>Planctomyces</taxon>
    </lineage>
</organism>